<accession>A0A1G7KRE1</accession>
<name>A0A1G7KRE1_9BACL</name>
<proteinExistence type="predicted"/>
<keyword evidence="1" id="KW-0812">Transmembrane</keyword>
<feature type="transmembrane region" description="Helical" evidence="1">
    <location>
        <begin position="18"/>
        <end position="36"/>
    </location>
</feature>
<dbReference type="AlphaFoldDB" id="A0A1G7KRE1"/>
<dbReference type="EMBL" id="FNBG01000010">
    <property type="protein sequence ID" value="SDF39731.1"/>
    <property type="molecule type" value="Genomic_DNA"/>
</dbReference>
<keyword evidence="1" id="KW-1133">Transmembrane helix</keyword>
<evidence type="ECO:0000256" key="1">
    <source>
        <dbReference type="SAM" id="Phobius"/>
    </source>
</evidence>
<sequence>MGLQYTIFNKMPWYHKLWLIPLILTLLCIFETWSYIKEKLGHP</sequence>
<gene>
    <name evidence="2" type="ORF">SAMN04488542_11044</name>
</gene>
<dbReference type="Proteomes" id="UP000198972">
    <property type="component" value="Unassembled WGS sequence"/>
</dbReference>
<reference evidence="2 3" key="1">
    <citation type="submission" date="2016-10" db="EMBL/GenBank/DDBJ databases">
        <authorList>
            <person name="de Groot N.N."/>
        </authorList>
    </citation>
    <scope>NUCLEOTIDE SEQUENCE [LARGE SCALE GENOMIC DNA]</scope>
    <source>
        <strain evidence="2 3">DSM 28129</strain>
    </source>
</reference>
<keyword evidence="1" id="KW-0472">Membrane</keyword>
<organism evidence="2 3">
    <name type="scientific">Fontibacillus panacisegetis</name>
    <dbReference type="NCBI Taxonomy" id="670482"/>
    <lineage>
        <taxon>Bacteria</taxon>
        <taxon>Bacillati</taxon>
        <taxon>Bacillota</taxon>
        <taxon>Bacilli</taxon>
        <taxon>Bacillales</taxon>
        <taxon>Paenibacillaceae</taxon>
        <taxon>Fontibacillus</taxon>
    </lineage>
</organism>
<keyword evidence="3" id="KW-1185">Reference proteome</keyword>
<evidence type="ECO:0000313" key="3">
    <source>
        <dbReference type="Proteomes" id="UP000198972"/>
    </source>
</evidence>
<protein>
    <submittedName>
        <fullName evidence="2">Uncharacterized protein</fullName>
    </submittedName>
</protein>
<evidence type="ECO:0000313" key="2">
    <source>
        <dbReference type="EMBL" id="SDF39731.1"/>
    </source>
</evidence>